<evidence type="ECO:0000313" key="3">
    <source>
        <dbReference type="Proteomes" id="UP001550850"/>
    </source>
</evidence>
<organism evidence="2 3">
    <name type="scientific">Streptomyces fragilis</name>
    <dbReference type="NCBI Taxonomy" id="67301"/>
    <lineage>
        <taxon>Bacteria</taxon>
        <taxon>Bacillati</taxon>
        <taxon>Actinomycetota</taxon>
        <taxon>Actinomycetes</taxon>
        <taxon>Kitasatosporales</taxon>
        <taxon>Streptomycetaceae</taxon>
        <taxon>Streptomyces</taxon>
    </lineage>
</organism>
<name>A0ABV2YEU4_9ACTN</name>
<keyword evidence="2" id="KW-0436">Ligase</keyword>
<keyword evidence="3" id="KW-1185">Reference proteome</keyword>
<dbReference type="InterPro" id="IPR021122">
    <property type="entry name" value="RNA_ligase_dom_REL/Rnl2"/>
</dbReference>
<evidence type="ECO:0000313" key="2">
    <source>
        <dbReference type="EMBL" id="MEU3554262.1"/>
    </source>
</evidence>
<accession>A0ABV2YEU4</accession>
<dbReference type="Pfam" id="PF09414">
    <property type="entry name" value="RNA_ligase"/>
    <property type="match status" value="1"/>
</dbReference>
<feature type="domain" description="RNA ligase" evidence="1">
    <location>
        <begin position="43"/>
        <end position="241"/>
    </location>
</feature>
<dbReference type="Proteomes" id="UP001550850">
    <property type="component" value="Unassembled WGS sequence"/>
</dbReference>
<dbReference type="EMBL" id="JBEZUR010000009">
    <property type="protein sequence ID" value="MEU3554262.1"/>
    <property type="molecule type" value="Genomic_DNA"/>
</dbReference>
<dbReference type="GO" id="GO:0016874">
    <property type="term" value="F:ligase activity"/>
    <property type="evidence" value="ECO:0007669"/>
    <property type="project" value="UniProtKB-KW"/>
</dbReference>
<reference evidence="2 3" key="1">
    <citation type="submission" date="2024-06" db="EMBL/GenBank/DDBJ databases">
        <title>The Natural Products Discovery Center: Release of the First 8490 Sequenced Strains for Exploring Actinobacteria Biosynthetic Diversity.</title>
        <authorList>
            <person name="Kalkreuter E."/>
            <person name="Kautsar S.A."/>
            <person name="Yang D."/>
            <person name="Bader C.D."/>
            <person name="Teijaro C.N."/>
            <person name="Fluegel L."/>
            <person name="Davis C.M."/>
            <person name="Simpson J.R."/>
            <person name="Lauterbach L."/>
            <person name="Steele A.D."/>
            <person name="Gui C."/>
            <person name="Meng S."/>
            <person name="Li G."/>
            <person name="Viehrig K."/>
            <person name="Ye F."/>
            <person name="Su P."/>
            <person name="Kiefer A.F."/>
            <person name="Nichols A."/>
            <person name="Cepeda A.J."/>
            <person name="Yan W."/>
            <person name="Fan B."/>
            <person name="Jiang Y."/>
            <person name="Adhikari A."/>
            <person name="Zheng C.-J."/>
            <person name="Schuster L."/>
            <person name="Cowan T.M."/>
            <person name="Smanski M.J."/>
            <person name="Chevrette M.G."/>
            <person name="De Carvalho L.P.S."/>
            <person name="Shen B."/>
        </authorList>
    </citation>
    <scope>NUCLEOTIDE SEQUENCE [LARGE SCALE GENOMIC DNA]</scope>
    <source>
        <strain evidence="2 3">NPDC038104</strain>
    </source>
</reference>
<evidence type="ECO:0000259" key="1">
    <source>
        <dbReference type="Pfam" id="PF09414"/>
    </source>
</evidence>
<proteinExistence type="predicted"/>
<sequence>MTVTAPGLAALNSATKYPSIPTYHRLDPRNGGLLEEPADFTGDVLLTEKVDGTNGRIVLLPDGDYFIGSREELLHAKGDRVHNPALGIVEELRPQADRLQPGDARGLITVFYLEVYGRKIGGAAKQYTGGSGVGHRLFDVAFLRTEDLDRSVEQISSWRDGGGQEFGDEADLQRIAASEDIPLVPRVATVPGDLLPASVDGMAALLAGRLPATRVALDDGAGGTPEGIVLRTTDRSVIAKARFQDYARTLKRRARG</sequence>
<gene>
    <name evidence="2" type="ORF">AB0E65_08570</name>
</gene>
<comment type="caution">
    <text evidence="2">The sequence shown here is derived from an EMBL/GenBank/DDBJ whole genome shotgun (WGS) entry which is preliminary data.</text>
</comment>
<protein>
    <submittedName>
        <fullName evidence="2">RNA ligase family protein</fullName>
    </submittedName>
</protein>
<dbReference type="RefSeq" id="WP_108955876.1">
    <property type="nucleotide sequence ID" value="NZ_BEVZ01000006.1"/>
</dbReference>
<dbReference type="SUPFAM" id="SSF56091">
    <property type="entry name" value="DNA ligase/mRNA capping enzyme, catalytic domain"/>
    <property type="match status" value="1"/>
</dbReference>